<dbReference type="OrthoDB" id="5424797at2759"/>
<feature type="compositionally biased region" description="Polar residues" evidence="2">
    <location>
        <begin position="107"/>
        <end position="122"/>
    </location>
</feature>
<keyword evidence="1" id="KW-0862">Zinc</keyword>
<feature type="compositionally biased region" description="Low complexity" evidence="2">
    <location>
        <begin position="829"/>
        <end position="839"/>
    </location>
</feature>
<feature type="domain" description="C2H2-type" evidence="3">
    <location>
        <begin position="934"/>
        <end position="964"/>
    </location>
</feature>
<feature type="compositionally biased region" description="Polar residues" evidence="2">
    <location>
        <begin position="812"/>
        <end position="828"/>
    </location>
</feature>
<name>A0A6A5WS00_9PLEO</name>
<feature type="region of interest" description="Disordered" evidence="2">
    <location>
        <begin position="1050"/>
        <end position="1088"/>
    </location>
</feature>
<dbReference type="PANTHER" id="PTHR48125:SF12">
    <property type="entry name" value="AT HOOK TRANSCRIPTION FACTOR FAMILY-RELATED"/>
    <property type="match status" value="1"/>
</dbReference>
<feature type="compositionally biased region" description="Low complexity" evidence="2">
    <location>
        <begin position="340"/>
        <end position="369"/>
    </location>
</feature>
<feature type="region of interest" description="Disordered" evidence="2">
    <location>
        <begin position="332"/>
        <end position="397"/>
    </location>
</feature>
<dbReference type="SMART" id="SM00384">
    <property type="entry name" value="AT_hook"/>
    <property type="match status" value="3"/>
</dbReference>
<feature type="region of interest" description="Disordered" evidence="2">
    <location>
        <begin position="402"/>
        <end position="421"/>
    </location>
</feature>
<feature type="compositionally biased region" description="Acidic residues" evidence="2">
    <location>
        <begin position="1129"/>
        <end position="1139"/>
    </location>
</feature>
<dbReference type="AlphaFoldDB" id="A0A6A5WS00"/>
<proteinExistence type="predicted"/>
<dbReference type="GO" id="GO:0008270">
    <property type="term" value="F:zinc ion binding"/>
    <property type="evidence" value="ECO:0007669"/>
    <property type="project" value="UniProtKB-KW"/>
</dbReference>
<feature type="compositionally biased region" description="Basic and acidic residues" evidence="2">
    <location>
        <begin position="240"/>
        <end position="272"/>
    </location>
</feature>
<feature type="region of interest" description="Disordered" evidence="2">
    <location>
        <begin position="1102"/>
        <end position="1139"/>
    </location>
</feature>
<dbReference type="PROSITE" id="PS00028">
    <property type="entry name" value="ZINC_FINGER_C2H2_1"/>
    <property type="match status" value="1"/>
</dbReference>
<evidence type="ECO:0000256" key="2">
    <source>
        <dbReference type="SAM" id="MobiDB-lite"/>
    </source>
</evidence>
<evidence type="ECO:0000313" key="4">
    <source>
        <dbReference type="EMBL" id="KAF2002961.1"/>
    </source>
</evidence>
<evidence type="ECO:0000313" key="5">
    <source>
        <dbReference type="Proteomes" id="UP000799779"/>
    </source>
</evidence>
<feature type="region of interest" description="Disordered" evidence="2">
    <location>
        <begin position="874"/>
        <end position="915"/>
    </location>
</feature>
<dbReference type="Proteomes" id="UP000799779">
    <property type="component" value="Unassembled WGS sequence"/>
</dbReference>
<keyword evidence="1" id="KW-0479">Metal-binding</keyword>
<protein>
    <recommendedName>
        <fullName evidence="3">C2H2-type domain-containing protein</fullName>
    </recommendedName>
</protein>
<dbReference type="EMBL" id="ML977575">
    <property type="protein sequence ID" value="KAF2002961.1"/>
    <property type="molecule type" value="Genomic_DNA"/>
</dbReference>
<reference evidence="4" key="1">
    <citation type="journal article" date="2020" name="Stud. Mycol.">
        <title>101 Dothideomycetes genomes: a test case for predicting lifestyles and emergence of pathogens.</title>
        <authorList>
            <person name="Haridas S."/>
            <person name="Albert R."/>
            <person name="Binder M."/>
            <person name="Bloem J."/>
            <person name="Labutti K."/>
            <person name="Salamov A."/>
            <person name="Andreopoulos B."/>
            <person name="Baker S."/>
            <person name="Barry K."/>
            <person name="Bills G."/>
            <person name="Bluhm B."/>
            <person name="Cannon C."/>
            <person name="Castanera R."/>
            <person name="Culley D."/>
            <person name="Daum C."/>
            <person name="Ezra D."/>
            <person name="Gonzalez J."/>
            <person name="Henrissat B."/>
            <person name="Kuo A."/>
            <person name="Liang C."/>
            <person name="Lipzen A."/>
            <person name="Lutzoni F."/>
            <person name="Magnuson J."/>
            <person name="Mondo S."/>
            <person name="Nolan M."/>
            <person name="Ohm R."/>
            <person name="Pangilinan J."/>
            <person name="Park H.-J."/>
            <person name="Ramirez L."/>
            <person name="Alfaro M."/>
            <person name="Sun H."/>
            <person name="Tritt A."/>
            <person name="Yoshinaga Y."/>
            <person name="Zwiers L.-H."/>
            <person name="Turgeon B."/>
            <person name="Goodwin S."/>
            <person name="Spatafora J."/>
            <person name="Crous P."/>
            <person name="Grigoriev I."/>
        </authorList>
    </citation>
    <scope>NUCLEOTIDE SEQUENCE</scope>
    <source>
        <strain evidence="4">CBS 123094</strain>
    </source>
</reference>
<dbReference type="PROSITE" id="PS50157">
    <property type="entry name" value="ZINC_FINGER_C2H2_2"/>
    <property type="match status" value="1"/>
</dbReference>
<feature type="compositionally biased region" description="Basic residues" evidence="2">
    <location>
        <begin position="795"/>
        <end position="804"/>
    </location>
</feature>
<gene>
    <name evidence="4" type="ORF">P154DRAFT_552936</name>
</gene>
<feature type="compositionally biased region" description="Acidic residues" evidence="2">
    <location>
        <begin position="748"/>
        <end position="759"/>
    </location>
</feature>
<sequence length="1139" mass="124271">MAANYNNSYNYPYQQSSAQQYAAYQTAPAAGMIPQASRQYQQPQPAPVATAQAADYMSYQAPSYSNRTTANYGGAQDAAWTATNNYGGQNRETARVAAEVLHNMSNTGTSHAQQQQPLQATRSPAYGHAQPRPRSANATRRTAGMAASAQYDYSNRQLPHVEATRTAQPASSIHAANTYNYADTQAPVPAVQPTVSNSVPDQYNQTAATTVDPMAVYDPWPEYQRKQEATRVQKAAENAVRAEEERIAAEDKRVEDETKAEEERKRKEDARPKQVQQKQRSRQNDTVAEAGESSTAGPSKEELEAQIREMMAKMREFNNKDPALLARIWEEERKAKGPKSPTTQTSATSQSAVAQPVAAQAVQANVPQAIPHAANSRKRARPKDSANGANGPQTPVQVAPSVATMAPPPAHPVRKSGSTVWPEEKKGKLAMAAAQYLNEQNPDHGLSSDKLLVMLNSDPSYLDLCKQLEDRGLRLDRAAFAKFLLEAVPDVNSSAKQNQSKPPTVMTQRVQAPLAPPAIVTAKVSTLMAPSPAYTPAVPSLLIRSSYLPLSNPSASASPAPAHIAEMVPIKSELKAPANKEEAARKRNFNDLIDLTTMMEDEEPPLKRHNGNSFSPGPVFDDNMEIDQPTPMQSNFPAAISVPSPQMATPTPANEYRYNELRSRNIVQPLDKKNALRRNGYNISTIARDVLLACGRHPDERQLNAHLEVLKSNLPQVDDKSDLSTLRWDLIDPGQPPRGYYKSADQIPAEDADDEDDSDHESGNPRPITQGGALGAEATVEARAQALLPGTNPFKQKRRGRPPRHSLPATLSDASSETPHRPSVNTNMSSSAPRPASASVGYSTFREVRYGPDGKPIPKKKGRPVGWRKAIHGSAAAQGNTDADGLTGPLVNRFVPPVPSALRDQGGPNKQNQPIIVSSRSPSLARQMPQLQSFKCKWNKCTAELHNLETLKKHIHKVHRKETPRNTLECLWGDCGKEVTHVDQLTNMRIEQHLPFAFSDEGKWKDHLQTQHFGPLSWELGDGPASGLSDAHDSEAYLSDAQGRRVTPRITAGPERVGSSKQQGGPVLTTASPAPRGRGRPPKAASVKELEAQEAYRRLLAHKKRIGGVGMDRGGATLANDKRRKGFADEEPEEFVDAE</sequence>
<evidence type="ECO:0000256" key="1">
    <source>
        <dbReference type="PROSITE-ProRule" id="PRU00042"/>
    </source>
</evidence>
<accession>A0A6A5WS00</accession>
<feature type="region of interest" description="Disordered" evidence="2">
    <location>
        <begin position="228"/>
        <end position="302"/>
    </location>
</feature>
<feature type="region of interest" description="Disordered" evidence="2">
    <location>
        <begin position="107"/>
        <end position="143"/>
    </location>
</feature>
<evidence type="ECO:0000259" key="3">
    <source>
        <dbReference type="PROSITE" id="PS50157"/>
    </source>
</evidence>
<keyword evidence="1" id="KW-0863">Zinc-finger</keyword>
<dbReference type="InterPro" id="IPR013087">
    <property type="entry name" value="Znf_C2H2_type"/>
</dbReference>
<dbReference type="InterPro" id="IPR017956">
    <property type="entry name" value="AT_hook_DNA-bd_motif"/>
</dbReference>
<organism evidence="4 5">
    <name type="scientific">Amniculicola lignicola CBS 123094</name>
    <dbReference type="NCBI Taxonomy" id="1392246"/>
    <lineage>
        <taxon>Eukaryota</taxon>
        <taxon>Fungi</taxon>
        <taxon>Dikarya</taxon>
        <taxon>Ascomycota</taxon>
        <taxon>Pezizomycotina</taxon>
        <taxon>Dothideomycetes</taxon>
        <taxon>Pleosporomycetidae</taxon>
        <taxon>Pleosporales</taxon>
        <taxon>Amniculicolaceae</taxon>
        <taxon>Amniculicola</taxon>
    </lineage>
</organism>
<feature type="region of interest" description="Disordered" evidence="2">
    <location>
        <begin position="727"/>
        <end position="771"/>
    </location>
</feature>
<dbReference type="GO" id="GO:0003677">
    <property type="term" value="F:DNA binding"/>
    <property type="evidence" value="ECO:0007669"/>
    <property type="project" value="InterPro"/>
</dbReference>
<dbReference type="PANTHER" id="PTHR48125">
    <property type="entry name" value="LP07818P1"/>
    <property type="match status" value="1"/>
</dbReference>
<feature type="compositionally biased region" description="Polar residues" evidence="2">
    <location>
        <begin position="387"/>
        <end position="396"/>
    </location>
</feature>
<feature type="region of interest" description="Disordered" evidence="2">
    <location>
        <begin position="787"/>
        <end position="840"/>
    </location>
</feature>
<keyword evidence="5" id="KW-1185">Reference proteome</keyword>